<dbReference type="KEGG" id="pfla:Pflav_061010"/>
<feature type="repeat" description="TPR" evidence="1">
    <location>
        <begin position="234"/>
        <end position="267"/>
    </location>
</feature>
<evidence type="ECO:0000313" key="3">
    <source>
        <dbReference type="Proteomes" id="UP000502508"/>
    </source>
</evidence>
<evidence type="ECO:0000313" key="2">
    <source>
        <dbReference type="EMBL" id="BCB79691.1"/>
    </source>
</evidence>
<dbReference type="EMBL" id="AP022870">
    <property type="protein sequence ID" value="BCB79691.1"/>
    <property type="molecule type" value="Genomic_DNA"/>
</dbReference>
<gene>
    <name evidence="2" type="ORF">Pflav_061010</name>
</gene>
<feature type="repeat" description="TPR" evidence="1">
    <location>
        <begin position="200"/>
        <end position="233"/>
    </location>
</feature>
<dbReference type="SUPFAM" id="SSF48452">
    <property type="entry name" value="TPR-like"/>
    <property type="match status" value="1"/>
</dbReference>
<dbReference type="PROSITE" id="PS50293">
    <property type="entry name" value="TPR_REGION"/>
    <property type="match status" value="1"/>
</dbReference>
<dbReference type="Proteomes" id="UP000502508">
    <property type="component" value="Chromosome"/>
</dbReference>
<dbReference type="PANTHER" id="PTHR12558:SF13">
    <property type="entry name" value="CELL DIVISION CYCLE PROTEIN 27 HOMOLOG"/>
    <property type="match status" value="1"/>
</dbReference>
<keyword evidence="1" id="KW-0802">TPR repeat</keyword>
<accession>A0A6F8Y146</accession>
<dbReference type="SMART" id="SM00028">
    <property type="entry name" value="TPR"/>
    <property type="match status" value="3"/>
</dbReference>
<name>A0A6F8Y146_9ACTN</name>
<dbReference type="InterPro" id="IPR019734">
    <property type="entry name" value="TPR_rpt"/>
</dbReference>
<dbReference type="InterPro" id="IPR046880">
    <property type="entry name" value="TPR-S"/>
</dbReference>
<protein>
    <submittedName>
        <fullName evidence="2">Uncharacterized protein</fullName>
    </submittedName>
</protein>
<dbReference type="InterPro" id="IPR011990">
    <property type="entry name" value="TPR-like_helical_dom_sf"/>
</dbReference>
<reference evidence="2 3" key="2">
    <citation type="submission" date="2020-03" db="EMBL/GenBank/DDBJ databases">
        <authorList>
            <person name="Ichikawa N."/>
            <person name="Kimura A."/>
            <person name="Kitahashi Y."/>
            <person name="Uohara A."/>
        </authorList>
    </citation>
    <scope>NUCLEOTIDE SEQUENCE [LARGE SCALE GENOMIC DNA]</scope>
    <source>
        <strain evidence="2 3">NBRC 107702</strain>
    </source>
</reference>
<dbReference type="Pfam" id="PF20308">
    <property type="entry name" value="TPR-S"/>
    <property type="match status" value="1"/>
</dbReference>
<sequence length="436" mass="48117">MGAQATWTDIEEIKHHLYIPVAGELGEQLGIAVDLRIEKDKTSQGMIHQSMFNEALLAPVYIADLSGANANVYLELGARWALRDNVTVLTCQDLAHDIKFNVSANRVIRYGRGPSEIELARQQIVAAIVEGLRGKHIDSPVRQNAAVVSVSQTELAGLRSEVARLREERGEELVAAALKADHEERIRLLNMALDSNPGNYRAHFQLGVSLRMQGDSAGALTHLQRATRLNPEDAHIWQELGVTQSQHGDLDEAIESLKQALSVDPTSAEAHSNLGGVYRRKSRSDDPAKPLDTAMLRLARDAYQESAKINARDTYPLLNVAKLDLLLAGQDADHRHKALETYRTLEDLARYTARTEGDNDPWRWFDLAEILAVNGKPGDAVEALSQGFARLEENYWGTAAQSASAPLRDFIVTAALPEDRVSSVKAILEEYESRLG</sequence>
<dbReference type="PROSITE" id="PS50005">
    <property type="entry name" value="TPR"/>
    <property type="match status" value="2"/>
</dbReference>
<keyword evidence="3" id="KW-1185">Reference proteome</keyword>
<dbReference type="Gene3D" id="1.25.40.10">
    <property type="entry name" value="Tetratricopeptide repeat domain"/>
    <property type="match status" value="1"/>
</dbReference>
<dbReference type="AlphaFoldDB" id="A0A6F8Y146"/>
<reference evidence="2 3" key="1">
    <citation type="submission" date="2020-03" db="EMBL/GenBank/DDBJ databases">
        <title>Whole genome shotgun sequence of Phytohabitans flavus NBRC 107702.</title>
        <authorList>
            <person name="Komaki H."/>
            <person name="Tamura T."/>
        </authorList>
    </citation>
    <scope>NUCLEOTIDE SEQUENCE [LARGE SCALE GENOMIC DNA]</scope>
    <source>
        <strain evidence="2 3">NBRC 107702</strain>
    </source>
</reference>
<evidence type="ECO:0000256" key="1">
    <source>
        <dbReference type="PROSITE-ProRule" id="PRU00339"/>
    </source>
</evidence>
<organism evidence="2 3">
    <name type="scientific">Phytohabitans flavus</name>
    <dbReference type="NCBI Taxonomy" id="1076124"/>
    <lineage>
        <taxon>Bacteria</taxon>
        <taxon>Bacillati</taxon>
        <taxon>Actinomycetota</taxon>
        <taxon>Actinomycetes</taxon>
        <taxon>Micromonosporales</taxon>
        <taxon>Micromonosporaceae</taxon>
    </lineage>
</organism>
<dbReference type="PANTHER" id="PTHR12558">
    <property type="entry name" value="CELL DIVISION CYCLE 16,23,27"/>
    <property type="match status" value="1"/>
</dbReference>
<proteinExistence type="predicted"/>